<protein>
    <recommendedName>
        <fullName evidence="4">DYW domain-containing protein</fullName>
    </recommendedName>
</protein>
<evidence type="ECO:0000256" key="2">
    <source>
        <dbReference type="ARBA" id="ARBA00022737"/>
    </source>
</evidence>
<dbReference type="PANTHER" id="PTHR47926">
    <property type="entry name" value="PENTATRICOPEPTIDE REPEAT-CONTAINING PROTEIN"/>
    <property type="match status" value="1"/>
</dbReference>
<dbReference type="Pfam" id="PF20430">
    <property type="entry name" value="Eplus_motif"/>
    <property type="match status" value="1"/>
</dbReference>
<accession>A0A9Q0JZB9</accession>
<feature type="repeat" description="PPR" evidence="3">
    <location>
        <begin position="106"/>
        <end position="140"/>
    </location>
</feature>
<comment type="caution">
    <text evidence="5">The sequence shown here is derived from an EMBL/GenBank/DDBJ whole genome shotgun (WGS) entry which is preliminary data.</text>
</comment>
<dbReference type="PROSITE" id="PS51375">
    <property type="entry name" value="PPR"/>
    <property type="match status" value="5"/>
</dbReference>
<feature type="repeat" description="PPR" evidence="3">
    <location>
        <begin position="342"/>
        <end position="376"/>
    </location>
</feature>
<dbReference type="Pfam" id="PF14432">
    <property type="entry name" value="DYW_deaminase"/>
    <property type="match status" value="1"/>
</dbReference>
<proteinExistence type="inferred from homology"/>
<dbReference type="Proteomes" id="UP001141806">
    <property type="component" value="Unassembled WGS sequence"/>
</dbReference>
<gene>
    <name evidence="5" type="ORF">NE237_025240</name>
</gene>
<feature type="repeat" description="PPR" evidence="3">
    <location>
        <begin position="239"/>
        <end position="273"/>
    </location>
</feature>
<evidence type="ECO:0000313" key="5">
    <source>
        <dbReference type="EMBL" id="KAJ4958129.1"/>
    </source>
</evidence>
<dbReference type="PANTHER" id="PTHR47926:SF523">
    <property type="entry name" value="DYW DOMAIN-CONTAINING PROTEIN"/>
    <property type="match status" value="1"/>
</dbReference>
<evidence type="ECO:0000256" key="1">
    <source>
        <dbReference type="ARBA" id="ARBA00006643"/>
    </source>
</evidence>
<dbReference type="Pfam" id="PF20431">
    <property type="entry name" value="E_motif"/>
    <property type="match status" value="1"/>
</dbReference>
<feature type="repeat" description="PPR" evidence="3">
    <location>
        <begin position="177"/>
        <end position="211"/>
    </location>
</feature>
<evidence type="ECO:0000313" key="6">
    <source>
        <dbReference type="Proteomes" id="UP001141806"/>
    </source>
</evidence>
<reference evidence="5" key="1">
    <citation type="journal article" date="2023" name="Plant J.">
        <title>The genome of the king protea, Protea cynaroides.</title>
        <authorList>
            <person name="Chang J."/>
            <person name="Duong T.A."/>
            <person name="Schoeman C."/>
            <person name="Ma X."/>
            <person name="Roodt D."/>
            <person name="Barker N."/>
            <person name="Li Z."/>
            <person name="Van de Peer Y."/>
            <person name="Mizrachi E."/>
        </authorList>
    </citation>
    <scope>NUCLEOTIDE SEQUENCE</scope>
    <source>
        <tissue evidence="5">Young leaves</tissue>
    </source>
</reference>
<organism evidence="5 6">
    <name type="scientific">Protea cynaroides</name>
    <dbReference type="NCBI Taxonomy" id="273540"/>
    <lineage>
        <taxon>Eukaryota</taxon>
        <taxon>Viridiplantae</taxon>
        <taxon>Streptophyta</taxon>
        <taxon>Embryophyta</taxon>
        <taxon>Tracheophyta</taxon>
        <taxon>Spermatophyta</taxon>
        <taxon>Magnoliopsida</taxon>
        <taxon>Proteales</taxon>
        <taxon>Proteaceae</taxon>
        <taxon>Protea</taxon>
    </lineage>
</organism>
<dbReference type="InterPro" id="IPR002885">
    <property type="entry name" value="PPR_rpt"/>
</dbReference>
<feature type="domain" description="DYW" evidence="4">
    <location>
        <begin position="558"/>
        <end position="650"/>
    </location>
</feature>
<dbReference type="FunFam" id="1.25.40.10:FF:000325">
    <property type="entry name" value="Pentatricopeptide repeat-containing protein At4g14820"/>
    <property type="match status" value="1"/>
</dbReference>
<dbReference type="Pfam" id="PF13041">
    <property type="entry name" value="PPR_2"/>
    <property type="match status" value="2"/>
</dbReference>
<keyword evidence="2" id="KW-0677">Repeat</keyword>
<keyword evidence="6" id="KW-1185">Reference proteome</keyword>
<feature type="repeat" description="PPR" evidence="3">
    <location>
        <begin position="311"/>
        <end position="341"/>
    </location>
</feature>
<dbReference type="Pfam" id="PF01535">
    <property type="entry name" value="PPR"/>
    <property type="match status" value="4"/>
</dbReference>
<evidence type="ECO:0000259" key="4">
    <source>
        <dbReference type="Pfam" id="PF14432"/>
    </source>
</evidence>
<dbReference type="EMBL" id="JAMYWD010000010">
    <property type="protein sequence ID" value="KAJ4958129.1"/>
    <property type="molecule type" value="Genomic_DNA"/>
</dbReference>
<dbReference type="OrthoDB" id="185373at2759"/>
<evidence type="ECO:0000256" key="3">
    <source>
        <dbReference type="PROSITE-ProRule" id="PRU00708"/>
    </source>
</evidence>
<dbReference type="NCBIfam" id="TIGR00756">
    <property type="entry name" value="PPR"/>
    <property type="match status" value="4"/>
</dbReference>
<name>A0A9Q0JZB9_9MAGN</name>
<dbReference type="InterPro" id="IPR011990">
    <property type="entry name" value="TPR-like_helical_dom_sf"/>
</dbReference>
<dbReference type="GO" id="GO:0008270">
    <property type="term" value="F:zinc ion binding"/>
    <property type="evidence" value="ECO:0007669"/>
    <property type="project" value="InterPro"/>
</dbReference>
<dbReference type="InterPro" id="IPR032867">
    <property type="entry name" value="DYW_dom"/>
</dbReference>
<dbReference type="InterPro" id="IPR046849">
    <property type="entry name" value="E2_motif"/>
</dbReference>
<dbReference type="GO" id="GO:0003723">
    <property type="term" value="F:RNA binding"/>
    <property type="evidence" value="ECO:0007669"/>
    <property type="project" value="InterPro"/>
</dbReference>
<comment type="similarity">
    <text evidence="1">Belongs to the PPR family. PCMP-H subfamily.</text>
</comment>
<dbReference type="InterPro" id="IPR046848">
    <property type="entry name" value="E_motif"/>
</dbReference>
<dbReference type="Gene3D" id="1.25.40.10">
    <property type="entry name" value="Tetratricopeptide repeat domain"/>
    <property type="match status" value="3"/>
</dbReference>
<dbReference type="InterPro" id="IPR046960">
    <property type="entry name" value="PPR_At4g14850-like_plant"/>
</dbReference>
<sequence>MVAISRHWSRTVLSLCNRGFHSQLQPQNFVPFSQQQLQRNFLESQLVSLLHGCSDFNQLRQVHANIIRMGLDQCCFVLTKFIRVLTKFMVPMDYPRLVFDQVRRPNPFIWTALIRGYSLLGPFSEAVVLYNCMRKEGTRPVSFIFSALFKACGATHDFNSGRQVHCQTISIGGFVSDLYVGNTLIDMYVKCGFLDYGRRVFDEMMDRDVISWTSLITAYAKNGAMEVAGELFDRLPDKDMVAWTAMVTGYAQNARPREALRLFERMRDAGVETDEVTLVGVISACAQLGAEKYARWIRDVAEHAGLGPTTNVVVGSALIDMYSKCGSVDEAYQVFEMMMEKNVYSYSAMIVGFAMHGKADAAMRLFYEMVKTETKPNRVTFIGVLTACSHAGLVEQGRNLFGSMQGIYGITPSADHYACMVDLLGRSGHLEEAYELVKTMEIEPHGGVWGALLGACRIHGNPDIAEIAASHLFELEPTGIGNYVLLSNIYASAGRWDDVSRVRKLIRKKGMKKNPACSWVEASNGVIHEFFAADMTHPKSKEIKQALEELLERLKLAGYKPNLSSVVYDLSDNEKEQLLMTHSEKLALVFGLLTTSAGSSIRIVKNLRICEDCHSFMLSASGVTRREIVVRDNMRFHHFRDGLCSCGDFW</sequence>
<dbReference type="FunFam" id="1.25.40.10:FF:001027">
    <property type="entry name" value="Pentatricopeptide repeat-containing protein At5g44230"/>
    <property type="match status" value="1"/>
</dbReference>
<dbReference type="AlphaFoldDB" id="A0A9Q0JZB9"/>
<dbReference type="GO" id="GO:0009451">
    <property type="term" value="P:RNA modification"/>
    <property type="evidence" value="ECO:0007669"/>
    <property type="project" value="InterPro"/>
</dbReference>